<protein>
    <submittedName>
        <fullName evidence="5">Lysin</fullName>
    </submittedName>
</protein>
<dbReference type="PANTHER" id="PTHR34135">
    <property type="entry name" value="LYSOZYME"/>
    <property type="match status" value="1"/>
</dbReference>
<dbReference type="Gene3D" id="2.30.30.40">
    <property type="entry name" value="SH3 Domains"/>
    <property type="match status" value="1"/>
</dbReference>
<dbReference type="RefSeq" id="WP_015979967.1">
    <property type="nucleotide sequence ID" value="NZ_BEXG01000001.1"/>
</dbReference>
<evidence type="ECO:0000259" key="4">
    <source>
        <dbReference type="SMART" id="SM00287"/>
    </source>
</evidence>
<keyword evidence="2" id="KW-0378">Hydrolase</keyword>
<dbReference type="InterPro" id="IPR002053">
    <property type="entry name" value="Glyco_hydro_25"/>
</dbReference>
<evidence type="ECO:0000256" key="3">
    <source>
        <dbReference type="ARBA" id="ARBA00023295"/>
    </source>
</evidence>
<comment type="similarity">
    <text evidence="1">Belongs to the glycosyl hydrolase 25 family.</text>
</comment>
<evidence type="ECO:0000256" key="1">
    <source>
        <dbReference type="ARBA" id="ARBA00010646"/>
    </source>
</evidence>
<dbReference type="SUPFAM" id="SSF51445">
    <property type="entry name" value="(Trans)glycosidases"/>
    <property type="match status" value="1"/>
</dbReference>
<evidence type="ECO:0000256" key="2">
    <source>
        <dbReference type="ARBA" id="ARBA00022801"/>
    </source>
</evidence>
<feature type="domain" description="SH3b" evidence="4">
    <location>
        <begin position="246"/>
        <end position="312"/>
    </location>
</feature>
<gene>
    <name evidence="5" type="ORF">LJCM1130_02940</name>
</gene>
<dbReference type="Proteomes" id="UP000250714">
    <property type="component" value="Unassembled WGS sequence"/>
</dbReference>
<name>A0ABQ0N2K2_9LACO</name>
<evidence type="ECO:0000313" key="5">
    <source>
        <dbReference type="EMBL" id="GBA80393.1"/>
    </source>
</evidence>
<sequence>MTQTIENRAYGVDVSSFNNANVTEYTNAGANFVLVKVSEGLDYRNPKAKAQVDSTKQNNVVPMGYHYAHFGADSNRAVQEGNYAISSAKLAGVVVGSFLACDYEQGSGNETRGDREANTTAILAFLDTIVSAGYKPLLYSGAYLMKNKINTSRILAKYPDCLWVAAYPLGNGVSANVPNFEYFPSMDGVAIWQFTDNWKGMNVDSNIAVKSLSFNFNVAKPASQAVKTSTQPKTWTDVQGMNWYEEYGTFITGGAINLRWGATTQSSIIAQLPAGVEVKYDAWSRDQAGRVWLRQPRANGYGYLVGRVGNEAWGTFK</sequence>
<dbReference type="SMART" id="SM00287">
    <property type="entry name" value="SH3b"/>
    <property type="match status" value="1"/>
</dbReference>
<dbReference type="SMART" id="SM00641">
    <property type="entry name" value="Glyco_25"/>
    <property type="match status" value="1"/>
</dbReference>
<keyword evidence="6" id="KW-1185">Reference proteome</keyword>
<dbReference type="Gene3D" id="3.20.20.80">
    <property type="entry name" value="Glycosidases"/>
    <property type="match status" value="1"/>
</dbReference>
<proteinExistence type="inferred from homology"/>
<dbReference type="InterPro" id="IPR017853">
    <property type="entry name" value="GH"/>
</dbReference>
<keyword evidence="3" id="KW-0326">Glycosidase</keyword>
<dbReference type="InterPro" id="IPR003646">
    <property type="entry name" value="SH3-like_bac-type"/>
</dbReference>
<accession>A0ABQ0N2K2</accession>
<reference evidence="5 6" key="1">
    <citation type="journal article" date="2018" name="Int. J. Syst. Evol. Microbiol.">
        <title>Lactobacillus paragasseri sp. nov., a sister taxon of Lactobacillus gasseri, based on whole-genome sequence analyses.</title>
        <authorList>
            <person name="Tanizawa Y."/>
            <person name="Tada I."/>
            <person name="Kobayashi H."/>
            <person name="Endo A."/>
            <person name="Maeno S."/>
            <person name="Toyoda A."/>
            <person name="Arita M."/>
            <person name="Nakamura Y."/>
            <person name="Sakamoto M."/>
            <person name="Ohkuma M."/>
            <person name="Tohno M."/>
        </authorList>
    </citation>
    <scope>NUCLEOTIDE SEQUENCE [LARGE SCALE GENOMIC DNA]</scope>
    <source>
        <strain evidence="5 6">JCM 1130</strain>
    </source>
</reference>
<dbReference type="Pfam" id="PF01183">
    <property type="entry name" value="Glyco_hydro_25"/>
    <property type="match status" value="1"/>
</dbReference>
<dbReference type="PROSITE" id="PS51904">
    <property type="entry name" value="GLYCOSYL_HYDROL_F25_2"/>
    <property type="match status" value="1"/>
</dbReference>
<dbReference type="PANTHER" id="PTHR34135:SF2">
    <property type="entry name" value="LYSOZYME"/>
    <property type="match status" value="1"/>
</dbReference>
<dbReference type="EMBL" id="BEXG01000001">
    <property type="protein sequence ID" value="GBA80393.1"/>
    <property type="molecule type" value="Genomic_DNA"/>
</dbReference>
<comment type="caution">
    <text evidence="5">The sequence shown here is derived from an EMBL/GenBank/DDBJ whole genome shotgun (WGS) entry which is preliminary data.</text>
</comment>
<dbReference type="CDD" id="cd06415">
    <property type="entry name" value="GH25_Cpl1-like"/>
    <property type="match status" value="1"/>
</dbReference>
<organism evidence="5 6">
    <name type="scientific">Lactobacillus paragasseri</name>
    <dbReference type="NCBI Taxonomy" id="2107999"/>
    <lineage>
        <taxon>Bacteria</taxon>
        <taxon>Bacillati</taxon>
        <taxon>Bacillota</taxon>
        <taxon>Bacilli</taxon>
        <taxon>Lactobacillales</taxon>
        <taxon>Lactobacillaceae</taxon>
        <taxon>Lactobacillus</taxon>
    </lineage>
</organism>
<evidence type="ECO:0000313" key="6">
    <source>
        <dbReference type="Proteomes" id="UP000250714"/>
    </source>
</evidence>
<dbReference type="InterPro" id="IPR018077">
    <property type="entry name" value="Glyco_hydro_fam25_subgr"/>
</dbReference>